<dbReference type="Gene3D" id="1.10.287.70">
    <property type="match status" value="1"/>
</dbReference>
<dbReference type="InterPro" id="IPR013099">
    <property type="entry name" value="K_chnl_dom"/>
</dbReference>
<dbReference type="Proteomes" id="UP000776983">
    <property type="component" value="Unassembled WGS sequence"/>
</dbReference>
<comment type="caution">
    <text evidence="7">The sequence shown here is derived from an EMBL/GenBank/DDBJ whole genome shotgun (WGS) entry which is preliminary data.</text>
</comment>
<evidence type="ECO:0000313" key="7">
    <source>
        <dbReference type="EMBL" id="MCB5364264.1"/>
    </source>
</evidence>
<feature type="transmembrane region" description="Helical" evidence="5">
    <location>
        <begin position="115"/>
        <end position="136"/>
    </location>
</feature>
<name>A0ABS8CEN1_9BURK</name>
<comment type="subcellular location">
    <subcellularLocation>
        <location evidence="1">Membrane</location>
        <topology evidence="1">Multi-pass membrane protein</topology>
    </subcellularLocation>
</comment>
<evidence type="ECO:0000256" key="4">
    <source>
        <dbReference type="ARBA" id="ARBA00023136"/>
    </source>
</evidence>
<keyword evidence="8" id="KW-1185">Reference proteome</keyword>
<keyword evidence="7" id="KW-0407">Ion channel</keyword>
<dbReference type="GO" id="GO:0034220">
    <property type="term" value="P:monoatomic ion transmembrane transport"/>
    <property type="evidence" value="ECO:0007669"/>
    <property type="project" value="UniProtKB-KW"/>
</dbReference>
<reference evidence="7 8" key="1">
    <citation type="submission" date="2020-07" db="EMBL/GenBank/DDBJ databases">
        <title>Pusillimonas sp. nov., isolated from poultry manure in Taiwan.</title>
        <authorList>
            <person name="Lin S.-Y."/>
            <person name="Tang Y.-S."/>
            <person name="Young C.-C."/>
        </authorList>
    </citation>
    <scope>NUCLEOTIDE SEQUENCE [LARGE SCALE GENOMIC DNA]</scope>
    <source>
        <strain evidence="7 8">CC-YST705</strain>
    </source>
</reference>
<evidence type="ECO:0000256" key="3">
    <source>
        <dbReference type="ARBA" id="ARBA00022989"/>
    </source>
</evidence>
<proteinExistence type="predicted"/>
<accession>A0ABS8CEN1</accession>
<dbReference type="Pfam" id="PF07885">
    <property type="entry name" value="Ion_trans_2"/>
    <property type="match status" value="1"/>
</dbReference>
<feature type="transmembrane region" description="Helical" evidence="5">
    <location>
        <begin position="85"/>
        <end position="103"/>
    </location>
</feature>
<feature type="transmembrane region" description="Helical" evidence="5">
    <location>
        <begin position="151"/>
        <end position="168"/>
    </location>
</feature>
<dbReference type="EMBL" id="JACDXW010000005">
    <property type="protein sequence ID" value="MCB5364264.1"/>
    <property type="molecule type" value="Genomic_DNA"/>
</dbReference>
<feature type="transmembrane region" description="Helical" evidence="5">
    <location>
        <begin position="55"/>
        <end position="73"/>
    </location>
</feature>
<keyword evidence="7" id="KW-0813">Transport</keyword>
<protein>
    <submittedName>
        <fullName evidence="7">Two pore domain potassium channel family protein</fullName>
    </submittedName>
</protein>
<feature type="transmembrane region" description="Helical" evidence="5">
    <location>
        <begin position="175"/>
        <end position="195"/>
    </location>
</feature>
<feature type="transmembrane region" description="Helical" evidence="5">
    <location>
        <begin position="27"/>
        <end position="48"/>
    </location>
</feature>
<keyword evidence="3 5" id="KW-1133">Transmembrane helix</keyword>
<evidence type="ECO:0000256" key="1">
    <source>
        <dbReference type="ARBA" id="ARBA00004141"/>
    </source>
</evidence>
<evidence type="ECO:0000259" key="6">
    <source>
        <dbReference type="Pfam" id="PF07885"/>
    </source>
</evidence>
<keyword evidence="4 5" id="KW-0472">Membrane</keyword>
<gene>
    <name evidence="7" type="ORF">H0484_10945</name>
</gene>
<feature type="domain" description="Potassium channel" evidence="6">
    <location>
        <begin position="126"/>
        <end position="199"/>
    </location>
</feature>
<dbReference type="Gene3D" id="1.20.120.350">
    <property type="entry name" value="Voltage-gated potassium channels. Chain C"/>
    <property type="match status" value="1"/>
</dbReference>
<evidence type="ECO:0000256" key="5">
    <source>
        <dbReference type="SAM" id="Phobius"/>
    </source>
</evidence>
<dbReference type="InterPro" id="IPR027359">
    <property type="entry name" value="Volt_channel_dom_sf"/>
</dbReference>
<keyword evidence="7" id="KW-0406">Ion transport</keyword>
<evidence type="ECO:0000313" key="8">
    <source>
        <dbReference type="Proteomes" id="UP000776983"/>
    </source>
</evidence>
<sequence>MVLSLALISSISLETFTSPTRFEQRLYYDIQLWVCLYFLTEFFVLFSLSPQKGRFLLRNFLFIFLYIPYLNLFEYYSLSFSDETAYVLRLVPLVRGGVALVLLTRITIKNNITSLFVSYIVIFVALCYFQTLTFYIFESGVNPEVKTYGDAAWWAALTVTTVGSNIIAVTTMGKVCTALLAVIGMTTFPIFTVYITTLVHRLNANEKAGML</sequence>
<evidence type="ECO:0000256" key="2">
    <source>
        <dbReference type="ARBA" id="ARBA00022692"/>
    </source>
</evidence>
<organism evidence="7 8">
    <name type="scientific">Mesopusillimonas faecipullorum</name>
    <dbReference type="NCBI Taxonomy" id="2755040"/>
    <lineage>
        <taxon>Bacteria</taxon>
        <taxon>Pseudomonadati</taxon>
        <taxon>Pseudomonadota</taxon>
        <taxon>Betaproteobacteria</taxon>
        <taxon>Burkholderiales</taxon>
        <taxon>Alcaligenaceae</taxon>
        <taxon>Mesopusillimonas</taxon>
    </lineage>
</organism>
<dbReference type="SUPFAM" id="SSF81324">
    <property type="entry name" value="Voltage-gated potassium channels"/>
    <property type="match status" value="1"/>
</dbReference>
<keyword evidence="2 5" id="KW-0812">Transmembrane</keyword>